<evidence type="ECO:0000313" key="2">
    <source>
        <dbReference type="Proteomes" id="UP001430149"/>
    </source>
</evidence>
<accession>A0ABS2K297</accession>
<dbReference type="RefSeq" id="WP_204680890.1">
    <property type="nucleotide sequence ID" value="NZ_BSNR01000015.1"/>
</dbReference>
<reference evidence="1" key="1">
    <citation type="submission" date="2020-10" db="EMBL/GenBank/DDBJ databases">
        <title>Phylogeny of dyella-like bacteria.</title>
        <authorList>
            <person name="Fu J."/>
        </authorList>
    </citation>
    <scope>NUCLEOTIDE SEQUENCE</scope>
    <source>
        <strain evidence="1">DHOC52</strain>
    </source>
</reference>
<name>A0ABS2K297_9GAMM</name>
<keyword evidence="2" id="KW-1185">Reference proteome</keyword>
<dbReference type="EMBL" id="JADIKE010000034">
    <property type="protein sequence ID" value="MBM7125362.1"/>
    <property type="molecule type" value="Genomic_DNA"/>
</dbReference>
<proteinExistence type="predicted"/>
<protein>
    <submittedName>
        <fullName evidence="1">Uncharacterized protein</fullName>
    </submittedName>
</protein>
<dbReference type="Proteomes" id="UP001430149">
    <property type="component" value="Unassembled WGS sequence"/>
</dbReference>
<gene>
    <name evidence="1" type="ORF">ISP19_08225</name>
</gene>
<comment type="caution">
    <text evidence="1">The sequence shown here is derived from an EMBL/GenBank/DDBJ whole genome shotgun (WGS) entry which is preliminary data.</text>
</comment>
<sequence length="47" mass="5423">MKYRRHHIVDPKAASAGAQHLIYQWPLVFYAGLDTGRVSGHDRIHPR</sequence>
<organism evidence="1 2">
    <name type="scientific">Dyella flava</name>
    <dbReference type="NCBI Taxonomy" id="1920170"/>
    <lineage>
        <taxon>Bacteria</taxon>
        <taxon>Pseudomonadati</taxon>
        <taxon>Pseudomonadota</taxon>
        <taxon>Gammaproteobacteria</taxon>
        <taxon>Lysobacterales</taxon>
        <taxon>Rhodanobacteraceae</taxon>
        <taxon>Dyella</taxon>
    </lineage>
</organism>
<evidence type="ECO:0000313" key="1">
    <source>
        <dbReference type="EMBL" id="MBM7125362.1"/>
    </source>
</evidence>